<dbReference type="EMBL" id="SNVI01000002">
    <property type="protein sequence ID" value="TFE41950.1"/>
    <property type="molecule type" value="Genomic_DNA"/>
</dbReference>
<dbReference type="GeneID" id="97310927"/>
<sequence>MALSPAGPSFDHVIRQWMIGNRFFGLRPLALRLSQVWRRKDDASSCKTTTFRRETFTAGLVAVPQHRPEPAPTRFEHDFAIYIFASAEALMWPLKIAPSSSTSAVERLCTLAFPGILLFFARSG</sequence>
<name>A0A4Y8MWM3_9BURK</name>
<dbReference type="Proteomes" id="UP000297385">
    <property type="component" value="Unassembled WGS sequence"/>
</dbReference>
<proteinExistence type="predicted"/>
<dbReference type="AlphaFoldDB" id="A0A4Y8MWM3"/>
<reference evidence="1 2" key="1">
    <citation type="submission" date="2019-03" db="EMBL/GenBank/DDBJ databases">
        <title>Complete Genome Sequence of Paraburkholderia dipogonis ICMP 19430T, a Nitrogen-fixing Symbiont of the South African Invasive Legume Dipogon lignosus in New Zealand.</title>
        <authorList>
            <person name="De Meyer S.E."/>
        </authorList>
    </citation>
    <scope>NUCLEOTIDE SEQUENCE [LARGE SCALE GENOMIC DNA]</scope>
    <source>
        <strain evidence="1 2">ICMP 19430</strain>
    </source>
</reference>
<dbReference type="RefSeq" id="WP_134465227.1">
    <property type="nucleotide sequence ID" value="NZ_JBHMFL010000100.1"/>
</dbReference>
<gene>
    <name evidence="1" type="ORF">E2553_35590</name>
</gene>
<comment type="caution">
    <text evidence="1">The sequence shown here is derived from an EMBL/GenBank/DDBJ whole genome shotgun (WGS) entry which is preliminary data.</text>
</comment>
<accession>A0A4Y8MWM3</accession>
<organism evidence="1 2">
    <name type="scientific">Paraburkholderia dipogonis</name>
    <dbReference type="NCBI Taxonomy" id="1211383"/>
    <lineage>
        <taxon>Bacteria</taxon>
        <taxon>Pseudomonadati</taxon>
        <taxon>Pseudomonadota</taxon>
        <taxon>Betaproteobacteria</taxon>
        <taxon>Burkholderiales</taxon>
        <taxon>Burkholderiaceae</taxon>
        <taxon>Paraburkholderia</taxon>
    </lineage>
</organism>
<protein>
    <submittedName>
        <fullName evidence="1">Uncharacterized protein</fullName>
    </submittedName>
</protein>
<evidence type="ECO:0000313" key="2">
    <source>
        <dbReference type="Proteomes" id="UP000297385"/>
    </source>
</evidence>
<evidence type="ECO:0000313" key="1">
    <source>
        <dbReference type="EMBL" id="TFE41950.1"/>
    </source>
</evidence>